<feature type="domain" description="Glycosyl transferase family 1" evidence="1">
    <location>
        <begin position="57"/>
        <end position="173"/>
    </location>
</feature>
<reference evidence="2 3" key="1">
    <citation type="submission" date="2010-03" db="EMBL/GenBank/DDBJ databases">
        <title>The genome sequence of Ruminococcus torques L2-14.</title>
        <authorList>
            <consortium name="metaHIT consortium -- http://www.metahit.eu/"/>
            <person name="Pajon A."/>
            <person name="Turner K."/>
            <person name="Parkhill J."/>
            <person name="Duncan S."/>
            <person name="Flint H."/>
        </authorList>
    </citation>
    <scope>NUCLEOTIDE SEQUENCE [LARGE SCALE GENOMIC DNA]</scope>
    <source>
        <strain evidence="2 3">L2-14</strain>
    </source>
</reference>
<keyword evidence="2" id="KW-0808">Transferase</keyword>
<dbReference type="PANTHER" id="PTHR12526">
    <property type="entry name" value="GLYCOSYLTRANSFERASE"/>
    <property type="match status" value="1"/>
</dbReference>
<dbReference type="AlphaFoldDB" id="D4M4T6"/>
<dbReference type="KEGG" id="rto:RTO_16690"/>
<organism evidence="2 3">
    <name type="scientific">[Ruminococcus] torques L2-14</name>
    <dbReference type="NCBI Taxonomy" id="657313"/>
    <lineage>
        <taxon>Bacteria</taxon>
        <taxon>Bacillati</taxon>
        <taxon>Bacillota</taxon>
        <taxon>Clostridia</taxon>
        <taxon>Lachnospirales</taxon>
        <taxon>Lachnospiraceae</taxon>
        <taxon>Mediterraneibacter</taxon>
    </lineage>
</organism>
<dbReference type="Pfam" id="PF00534">
    <property type="entry name" value="Glycos_transf_1"/>
    <property type="match status" value="1"/>
</dbReference>
<gene>
    <name evidence="2" type="ORF">RTO_16690</name>
</gene>
<dbReference type="Gene3D" id="3.40.50.2000">
    <property type="entry name" value="Glycogen Phosphorylase B"/>
    <property type="match status" value="2"/>
</dbReference>
<evidence type="ECO:0000259" key="1">
    <source>
        <dbReference type="Pfam" id="PF00534"/>
    </source>
</evidence>
<dbReference type="InterPro" id="IPR001296">
    <property type="entry name" value="Glyco_trans_1"/>
</dbReference>
<accession>D4M4T6</accession>
<reference evidence="2 3" key="2">
    <citation type="submission" date="2010-03" db="EMBL/GenBank/DDBJ databases">
        <authorList>
            <person name="Pajon A."/>
        </authorList>
    </citation>
    <scope>NUCLEOTIDE SEQUENCE [LARGE SCALE GENOMIC DNA]</scope>
    <source>
        <strain evidence="2 3">L2-14</strain>
    </source>
</reference>
<proteinExistence type="predicted"/>
<dbReference type="SUPFAM" id="SSF53756">
    <property type="entry name" value="UDP-Glycosyltransferase/glycogen phosphorylase"/>
    <property type="match status" value="1"/>
</dbReference>
<evidence type="ECO:0000313" key="2">
    <source>
        <dbReference type="EMBL" id="CBL26248.1"/>
    </source>
</evidence>
<dbReference type="PATRIC" id="fig|657313.3.peg.1466"/>
<dbReference type="PANTHER" id="PTHR12526:SF630">
    <property type="entry name" value="GLYCOSYLTRANSFERASE"/>
    <property type="match status" value="1"/>
</dbReference>
<dbReference type="GO" id="GO:0016757">
    <property type="term" value="F:glycosyltransferase activity"/>
    <property type="evidence" value="ECO:0007669"/>
    <property type="project" value="InterPro"/>
</dbReference>
<dbReference type="EMBL" id="FP929055">
    <property type="protein sequence ID" value="CBL26248.1"/>
    <property type="molecule type" value="Genomic_DNA"/>
</dbReference>
<sequence>MMMHCLNRKRVGRFIDQRIACSPEAAEWFFGKNHKNVMIFQNAVDIKKYEPDQKIREKIRYELGVEQNFVIGHIGRFSPEKNHKFLIDIFEKVSEQTKAVLLLCGDGALKNEIQEYVKEKQLVDRIFFLGIRNDINRILQAIDCIVFPSVFEGLPFALVEAQAAGVPCVVSDTVSKDAGLTELVHFLSLDAPLEEWRDTVLNYKDYRKVSVKKQLADKGYSLDVMKQKVREIINS</sequence>
<dbReference type="CAZy" id="GT4">
    <property type="family name" value="Glycosyltransferase Family 4"/>
</dbReference>
<dbReference type="HOGENOM" id="CLU_102536_0_0_9"/>
<name>D4M4T6_9FIRM</name>
<evidence type="ECO:0000313" key="3">
    <source>
        <dbReference type="Proteomes" id="UP000008956"/>
    </source>
</evidence>
<dbReference type="Proteomes" id="UP000008956">
    <property type="component" value="Chromosome"/>
</dbReference>
<protein>
    <submittedName>
        <fullName evidence="2">Glycosyltransferase</fullName>
    </submittedName>
</protein>